<evidence type="ECO:0000256" key="2">
    <source>
        <dbReference type="ARBA" id="ARBA00005581"/>
    </source>
</evidence>
<evidence type="ECO:0000256" key="5">
    <source>
        <dbReference type="ARBA" id="ARBA00022729"/>
    </source>
</evidence>
<dbReference type="AlphaFoldDB" id="A0AA41VM99"/>
<keyword evidence="5" id="KW-0732">Signal</keyword>
<dbReference type="GO" id="GO:0060320">
    <property type="term" value="P:rejection of self pollen"/>
    <property type="evidence" value="ECO:0007669"/>
    <property type="project" value="UniProtKB-KW"/>
</dbReference>
<evidence type="ECO:0000256" key="3">
    <source>
        <dbReference type="ARBA" id="ARBA00022471"/>
    </source>
</evidence>
<evidence type="ECO:0000256" key="6">
    <source>
        <dbReference type="RuleBase" id="RU367044"/>
    </source>
</evidence>
<dbReference type="PANTHER" id="PTHR31232">
    <property type="match status" value="1"/>
</dbReference>
<organism evidence="7 8">
    <name type="scientific">Papaver nudicaule</name>
    <name type="common">Iceland poppy</name>
    <dbReference type="NCBI Taxonomy" id="74823"/>
    <lineage>
        <taxon>Eukaryota</taxon>
        <taxon>Viridiplantae</taxon>
        <taxon>Streptophyta</taxon>
        <taxon>Embryophyta</taxon>
        <taxon>Tracheophyta</taxon>
        <taxon>Spermatophyta</taxon>
        <taxon>Magnoliopsida</taxon>
        <taxon>Ranunculales</taxon>
        <taxon>Papaveraceae</taxon>
        <taxon>Papaveroideae</taxon>
        <taxon>Papaver</taxon>
    </lineage>
</organism>
<evidence type="ECO:0000313" key="8">
    <source>
        <dbReference type="Proteomes" id="UP001177140"/>
    </source>
</evidence>
<evidence type="ECO:0000256" key="4">
    <source>
        <dbReference type="ARBA" id="ARBA00022525"/>
    </source>
</evidence>
<dbReference type="Pfam" id="PF05938">
    <property type="entry name" value="Self-incomp_S1"/>
    <property type="match status" value="1"/>
</dbReference>
<dbReference type="PANTHER" id="PTHR31232:SF18">
    <property type="entry name" value="S-PROTEIN HOMOLOG"/>
    <property type="match status" value="1"/>
</dbReference>
<reference evidence="7" key="1">
    <citation type="submission" date="2022-03" db="EMBL/GenBank/DDBJ databases">
        <title>A functionally conserved STORR gene fusion in Papaver species that diverged 16.8 million years ago.</title>
        <authorList>
            <person name="Catania T."/>
        </authorList>
    </citation>
    <scope>NUCLEOTIDE SEQUENCE</scope>
    <source>
        <strain evidence="7">S-191538</strain>
    </source>
</reference>
<evidence type="ECO:0000256" key="1">
    <source>
        <dbReference type="ARBA" id="ARBA00004613"/>
    </source>
</evidence>
<dbReference type="InterPro" id="IPR010264">
    <property type="entry name" value="Self-incomp_S1"/>
</dbReference>
<comment type="subcellular location">
    <subcellularLocation>
        <location evidence="1 6">Secreted</location>
    </subcellularLocation>
</comment>
<comment type="caution">
    <text evidence="7">The sequence shown here is derived from an EMBL/GenBank/DDBJ whole genome shotgun (WGS) entry which is preliminary data.</text>
</comment>
<sequence length="130" mass="15751">MSNVSVLTLVNGGSFFNTITVFVQNDLEHDQPLFIHCRSVDDDLGEHKISHRKDFHWSFRNHILFQTKFWCSMQWKDNTGKRVLGSFDIYRSRRDWTLCRDHCYWSIRESGWYLFHKDGKGLRFMYQWPP</sequence>
<evidence type="ECO:0000313" key="7">
    <source>
        <dbReference type="EMBL" id="MCL7043910.1"/>
    </source>
</evidence>
<keyword evidence="8" id="KW-1185">Reference proteome</keyword>
<name>A0AA41VM99_PAPNU</name>
<keyword evidence="4 6" id="KW-0964">Secreted</keyword>
<dbReference type="EMBL" id="JAJJMA010251961">
    <property type="protein sequence ID" value="MCL7043910.1"/>
    <property type="molecule type" value="Genomic_DNA"/>
</dbReference>
<dbReference type="GO" id="GO:0005576">
    <property type="term" value="C:extracellular region"/>
    <property type="evidence" value="ECO:0007669"/>
    <property type="project" value="UniProtKB-SubCell"/>
</dbReference>
<dbReference type="Proteomes" id="UP001177140">
    <property type="component" value="Unassembled WGS sequence"/>
</dbReference>
<protein>
    <recommendedName>
        <fullName evidence="6">S-protein homolog</fullName>
    </recommendedName>
</protein>
<accession>A0AA41VM99</accession>
<gene>
    <name evidence="7" type="ORF">MKW94_025983</name>
</gene>
<proteinExistence type="inferred from homology"/>
<keyword evidence="3 6" id="KW-0713">Self-incompatibility</keyword>
<comment type="similarity">
    <text evidence="2 6">Belongs to the plant self-incompatibility (S1) protein family.</text>
</comment>